<gene>
    <name evidence="6" type="ORF">BG454_07615</name>
</gene>
<dbReference type="STRING" id="441209.GCA_001870665_01300"/>
<dbReference type="InterPro" id="IPR036388">
    <property type="entry name" value="WH-like_DNA-bd_sf"/>
</dbReference>
<evidence type="ECO:0000256" key="2">
    <source>
        <dbReference type="ARBA" id="ARBA00023015"/>
    </source>
</evidence>
<dbReference type="PANTHER" id="PTHR30126:SF98">
    <property type="entry name" value="HTH-TYPE TRANSCRIPTIONAL ACTIVATOR BAUR"/>
    <property type="match status" value="1"/>
</dbReference>
<dbReference type="KEGG" id="rbg:BG454_07615"/>
<reference evidence="6 7" key="1">
    <citation type="submission" date="2017-11" db="EMBL/GenBank/DDBJ databases">
        <title>Revised Sequence and Annotation of the Rhodobaca barguzinensis strain alga05 Genome.</title>
        <authorList>
            <person name="Kopejtka K."/>
            <person name="Tomasch J.M."/>
            <person name="Bunk B."/>
            <person name="Koblizek M."/>
        </authorList>
    </citation>
    <scope>NUCLEOTIDE SEQUENCE [LARGE SCALE GENOMIC DNA]</scope>
    <source>
        <strain evidence="7">alga05</strain>
    </source>
</reference>
<dbReference type="GO" id="GO:0003700">
    <property type="term" value="F:DNA-binding transcription factor activity"/>
    <property type="evidence" value="ECO:0007669"/>
    <property type="project" value="InterPro"/>
</dbReference>
<name>A0A2K8KHU3_9RHOB</name>
<keyword evidence="4" id="KW-0804">Transcription</keyword>
<keyword evidence="7" id="KW-1185">Reference proteome</keyword>
<dbReference type="PANTHER" id="PTHR30126">
    <property type="entry name" value="HTH-TYPE TRANSCRIPTIONAL REGULATOR"/>
    <property type="match status" value="1"/>
</dbReference>
<evidence type="ECO:0000256" key="4">
    <source>
        <dbReference type="ARBA" id="ARBA00023163"/>
    </source>
</evidence>
<dbReference type="Gene3D" id="3.40.190.10">
    <property type="entry name" value="Periplasmic binding protein-like II"/>
    <property type="match status" value="2"/>
</dbReference>
<sequence length="468" mass="51046">MPRAASEYCPRNTIADMSPLSSICSTGQPAMPETLRPPLPDWPNMRHLRLLEIAVREGSLTRAAQEVNISQPAASQAIAKLTRIFRAPLLERVGNSAVATEEGMIVTQRARRALMHLQDPSLCPRGRARQVSADLLERYASITQLRVMAQFALTGSFAATAQSVGQTEASVRRATKEVERIIGQPVLEGGQRNRVLSAAGTIVATRASLALREIDLAHAELRERRGVFDSRLVIGALPLARTQIVPRAIVRLLKKYPAATLEVLDGSYEFLLQRLRLGACDVIVGALREDATEQDLSESRLFTDSLRVVARAGHPLAGQKVTGEQLAEFPWILPRRDAPARRAFELLAQRHGLASGQLGHVETGSLVVLRGVLLASDALALMSPNQISYEIEQGLIVPLNIALQAAEREIGLTELQGNMPGRLHSDFLEIVAQEACNLSNPSLHSETQCTENLSARSFSNFTNAIQNL</sequence>
<evidence type="ECO:0000259" key="5">
    <source>
        <dbReference type="PROSITE" id="PS50931"/>
    </source>
</evidence>
<dbReference type="Pfam" id="PF03466">
    <property type="entry name" value="LysR_substrate"/>
    <property type="match status" value="1"/>
</dbReference>
<dbReference type="InterPro" id="IPR000847">
    <property type="entry name" value="LysR_HTH_N"/>
</dbReference>
<dbReference type="SUPFAM" id="SSF46785">
    <property type="entry name" value="Winged helix' DNA-binding domain"/>
    <property type="match status" value="2"/>
</dbReference>
<feature type="domain" description="HTH lysR-type" evidence="5">
    <location>
        <begin position="43"/>
        <end position="100"/>
    </location>
</feature>
<dbReference type="InterPro" id="IPR036390">
    <property type="entry name" value="WH_DNA-bd_sf"/>
</dbReference>
<organism evidence="6 7">
    <name type="scientific">Roseinatronobacter bogoriensis subsp. barguzinensis</name>
    <dbReference type="NCBI Taxonomy" id="441209"/>
    <lineage>
        <taxon>Bacteria</taxon>
        <taxon>Pseudomonadati</taxon>
        <taxon>Pseudomonadota</taxon>
        <taxon>Alphaproteobacteria</taxon>
        <taxon>Rhodobacterales</taxon>
        <taxon>Paracoccaceae</taxon>
        <taxon>Roseinatronobacter</taxon>
    </lineage>
</organism>
<evidence type="ECO:0000256" key="1">
    <source>
        <dbReference type="ARBA" id="ARBA00009437"/>
    </source>
</evidence>
<evidence type="ECO:0000313" key="6">
    <source>
        <dbReference type="EMBL" id="ATX65710.1"/>
    </source>
</evidence>
<dbReference type="AlphaFoldDB" id="A0A2K8KHU3"/>
<evidence type="ECO:0000313" key="7">
    <source>
        <dbReference type="Proteomes" id="UP000228948"/>
    </source>
</evidence>
<dbReference type="InterPro" id="IPR005119">
    <property type="entry name" value="LysR_subst-bd"/>
</dbReference>
<dbReference type="PROSITE" id="PS50931">
    <property type="entry name" value="HTH_LYSR"/>
    <property type="match status" value="1"/>
</dbReference>
<dbReference type="GO" id="GO:0000976">
    <property type="term" value="F:transcription cis-regulatory region binding"/>
    <property type="evidence" value="ECO:0007669"/>
    <property type="project" value="TreeGrafter"/>
</dbReference>
<dbReference type="Proteomes" id="UP000228948">
    <property type="component" value="Chromosome"/>
</dbReference>
<dbReference type="SUPFAM" id="SSF53850">
    <property type="entry name" value="Periplasmic binding protein-like II"/>
    <property type="match status" value="1"/>
</dbReference>
<dbReference type="Pfam" id="PF00126">
    <property type="entry name" value="HTH_1"/>
    <property type="match status" value="1"/>
</dbReference>
<keyword evidence="3" id="KW-0238">DNA-binding</keyword>
<dbReference type="EMBL" id="CP024899">
    <property type="protein sequence ID" value="ATX65710.1"/>
    <property type="molecule type" value="Genomic_DNA"/>
</dbReference>
<evidence type="ECO:0000256" key="3">
    <source>
        <dbReference type="ARBA" id="ARBA00023125"/>
    </source>
</evidence>
<dbReference type="Gene3D" id="1.10.10.10">
    <property type="entry name" value="Winged helix-like DNA-binding domain superfamily/Winged helix DNA-binding domain"/>
    <property type="match status" value="2"/>
</dbReference>
<comment type="similarity">
    <text evidence="1">Belongs to the LysR transcriptional regulatory family.</text>
</comment>
<dbReference type="OrthoDB" id="9803030at2"/>
<accession>A0A2K8KHU3</accession>
<protein>
    <submittedName>
        <fullName evidence="6">LysR family transcriptional regulator</fullName>
    </submittedName>
</protein>
<proteinExistence type="inferred from homology"/>
<keyword evidence="2" id="KW-0805">Transcription regulation</keyword>